<dbReference type="InterPro" id="IPR019199">
    <property type="entry name" value="Virulence_VapD/CRISPR_Cas2"/>
</dbReference>
<comment type="subunit">
    <text evidence="9">Homodimer, forms a heterotetramer with a Cas1 homodimer.</text>
</comment>
<dbReference type="EC" id="3.1.-.-" evidence="9"/>
<dbReference type="GO" id="GO:0004521">
    <property type="term" value="F:RNA endonuclease activity"/>
    <property type="evidence" value="ECO:0007669"/>
    <property type="project" value="InterPro"/>
</dbReference>
<evidence type="ECO:0000256" key="8">
    <source>
        <dbReference type="ARBA" id="ARBA00023118"/>
    </source>
</evidence>
<evidence type="ECO:0000256" key="9">
    <source>
        <dbReference type="HAMAP-Rule" id="MF_01471"/>
    </source>
</evidence>
<dbReference type="PANTHER" id="PTHR34405">
    <property type="entry name" value="CRISPR-ASSOCIATED ENDORIBONUCLEASE CAS2"/>
    <property type="match status" value="1"/>
</dbReference>
<evidence type="ECO:0000256" key="4">
    <source>
        <dbReference type="ARBA" id="ARBA00022723"/>
    </source>
</evidence>
<organism evidence="10 11">
    <name type="scientific">Tepidiphilus thermophilus</name>
    <dbReference type="NCBI Taxonomy" id="876478"/>
    <lineage>
        <taxon>Bacteria</taxon>
        <taxon>Pseudomonadati</taxon>
        <taxon>Pseudomonadota</taxon>
        <taxon>Hydrogenophilia</taxon>
        <taxon>Hydrogenophilales</taxon>
        <taxon>Hydrogenophilaceae</taxon>
        <taxon>Tepidiphilus</taxon>
    </lineage>
</organism>
<name>A0A0K6IY02_9PROT</name>
<protein>
    <recommendedName>
        <fullName evidence="9">CRISPR-associated endoribonuclease Cas2</fullName>
        <ecNumber evidence="9">3.1.-.-</ecNumber>
    </recommendedName>
</protein>
<dbReference type="AlphaFoldDB" id="A0A0K6IY02"/>
<evidence type="ECO:0000256" key="2">
    <source>
        <dbReference type="ARBA" id="ARBA00009959"/>
    </source>
</evidence>
<dbReference type="Gene3D" id="3.30.70.240">
    <property type="match status" value="1"/>
</dbReference>
<dbReference type="SUPFAM" id="SSF143430">
    <property type="entry name" value="TTP0101/SSO1404-like"/>
    <property type="match status" value="1"/>
</dbReference>
<dbReference type="CDD" id="cd09725">
    <property type="entry name" value="Cas2_I_II_III"/>
    <property type="match status" value="1"/>
</dbReference>
<keyword evidence="11" id="KW-1185">Reference proteome</keyword>
<comment type="similarity">
    <text evidence="2 9">Belongs to the CRISPR-associated endoribonuclease Cas2 protein family.</text>
</comment>
<evidence type="ECO:0000256" key="3">
    <source>
        <dbReference type="ARBA" id="ARBA00022722"/>
    </source>
</evidence>
<dbReference type="OrthoDB" id="9798176at2"/>
<dbReference type="HAMAP" id="MF_01471">
    <property type="entry name" value="Cas2"/>
    <property type="match status" value="1"/>
</dbReference>
<evidence type="ECO:0000256" key="6">
    <source>
        <dbReference type="ARBA" id="ARBA00022801"/>
    </source>
</evidence>
<evidence type="ECO:0000313" key="11">
    <source>
        <dbReference type="Proteomes" id="UP000182108"/>
    </source>
</evidence>
<dbReference type="Pfam" id="PF09827">
    <property type="entry name" value="CRISPR_Cas2"/>
    <property type="match status" value="1"/>
</dbReference>
<sequence>MRHTVRMNGRHLFLIGYDISDPARLVKALKLVRCHALGGQKSFYECWLTTQELQQTRNALNRLIDPETDRVVFILLNAGTESLRLGSATPIDHGDYFLVT</sequence>
<dbReference type="PANTHER" id="PTHR34405:SF3">
    <property type="entry name" value="CRISPR-ASSOCIATED ENDORIBONUCLEASE CAS2 3"/>
    <property type="match status" value="1"/>
</dbReference>
<dbReference type="GO" id="GO:0043571">
    <property type="term" value="P:maintenance of CRISPR repeat elements"/>
    <property type="evidence" value="ECO:0007669"/>
    <property type="project" value="UniProtKB-UniRule"/>
</dbReference>
<proteinExistence type="inferred from homology"/>
<accession>A0A0K6IY02</accession>
<dbReference type="GO" id="GO:0051607">
    <property type="term" value="P:defense response to virus"/>
    <property type="evidence" value="ECO:0007669"/>
    <property type="project" value="UniProtKB-UniRule"/>
</dbReference>
<dbReference type="GO" id="GO:0046872">
    <property type="term" value="F:metal ion binding"/>
    <property type="evidence" value="ECO:0007669"/>
    <property type="project" value="UniProtKB-UniRule"/>
</dbReference>
<comment type="function">
    <text evidence="9">CRISPR (clustered regularly interspaced short palindromic repeat), is an adaptive immune system that provides protection against mobile genetic elements (viruses, transposable elements and conjugative plasmids). CRISPR clusters contain sequences complementary to antecedent mobile elements and target invading nucleic acids. CRISPR clusters are transcribed and processed into CRISPR RNA (crRNA). Functions as a ssRNA-specific endoribonuclease. Involved in the integration of spacer DNA into the CRISPR cassette.</text>
</comment>
<keyword evidence="3 9" id="KW-0540">Nuclease</keyword>
<evidence type="ECO:0000256" key="7">
    <source>
        <dbReference type="ARBA" id="ARBA00022842"/>
    </source>
</evidence>
<keyword evidence="5 9" id="KW-0255">Endonuclease</keyword>
<keyword evidence="7 9" id="KW-0460">Magnesium</keyword>
<comment type="cofactor">
    <cofactor evidence="1 9">
        <name>Mg(2+)</name>
        <dbReference type="ChEBI" id="CHEBI:18420"/>
    </cofactor>
</comment>
<evidence type="ECO:0000256" key="5">
    <source>
        <dbReference type="ARBA" id="ARBA00022759"/>
    </source>
</evidence>
<dbReference type="EMBL" id="CYHH01000016">
    <property type="protein sequence ID" value="CUB07996.1"/>
    <property type="molecule type" value="Genomic_DNA"/>
</dbReference>
<evidence type="ECO:0000256" key="1">
    <source>
        <dbReference type="ARBA" id="ARBA00001946"/>
    </source>
</evidence>
<dbReference type="GO" id="GO:0016787">
    <property type="term" value="F:hydrolase activity"/>
    <property type="evidence" value="ECO:0007669"/>
    <property type="project" value="UniProtKB-KW"/>
</dbReference>
<keyword evidence="6 9" id="KW-0378">Hydrolase</keyword>
<keyword evidence="8 9" id="KW-0051">Antiviral defense</keyword>
<gene>
    <name evidence="9" type="primary">cas2</name>
    <name evidence="10" type="ORF">Ga0061068_11629</name>
</gene>
<evidence type="ECO:0000313" key="10">
    <source>
        <dbReference type="EMBL" id="CUB07996.1"/>
    </source>
</evidence>
<keyword evidence="4 9" id="KW-0479">Metal-binding</keyword>
<reference evidence="11" key="1">
    <citation type="submission" date="2015-08" db="EMBL/GenBank/DDBJ databases">
        <authorList>
            <person name="Babu N.S."/>
            <person name="Beckwith C.J."/>
            <person name="Beseler K.G."/>
            <person name="Brison A."/>
            <person name="Carone J.V."/>
            <person name="Caskin T.P."/>
            <person name="Diamond M."/>
            <person name="Durham M.E."/>
            <person name="Foxe J.M."/>
            <person name="Go M."/>
            <person name="Henderson B.A."/>
            <person name="Jones I.B."/>
            <person name="McGettigan J.A."/>
            <person name="Micheletti S.J."/>
            <person name="Nasrallah M.E."/>
            <person name="Ortiz D."/>
            <person name="Piller C.R."/>
            <person name="Privatt S.R."/>
            <person name="Schneider S.L."/>
            <person name="Sharp S."/>
            <person name="Smith T.C."/>
            <person name="Stanton J.D."/>
            <person name="Ullery H.E."/>
            <person name="Wilson R.J."/>
            <person name="Serrano M.G."/>
            <person name="Buck G."/>
            <person name="Lee V."/>
            <person name="Wang Y."/>
            <person name="Carvalho R."/>
            <person name="Voegtly L."/>
            <person name="Shi R."/>
            <person name="Duckworth R."/>
            <person name="Johnson A."/>
            <person name="Loviza R."/>
            <person name="Walstead R."/>
            <person name="Shah Z."/>
            <person name="Kiflezghi M."/>
            <person name="Wade K."/>
            <person name="Ball S.L."/>
            <person name="Bradley K.W."/>
            <person name="Asai D.J."/>
            <person name="Bowman C.A."/>
            <person name="Russell D.A."/>
            <person name="Pope W.H."/>
            <person name="Jacobs-Sera D."/>
            <person name="Hendrix R.W."/>
            <person name="Hatfull G.F."/>
        </authorList>
    </citation>
    <scope>NUCLEOTIDE SEQUENCE [LARGE SCALE GENOMIC DNA]</scope>
    <source>
        <strain evidence="11">JCM 19170</strain>
    </source>
</reference>
<dbReference type="InterPro" id="IPR021127">
    <property type="entry name" value="CRISPR_associated_Cas2"/>
</dbReference>
<feature type="binding site" evidence="9">
    <location>
        <position position="18"/>
    </location>
    <ligand>
        <name>Mg(2+)</name>
        <dbReference type="ChEBI" id="CHEBI:18420"/>
        <note>catalytic</note>
    </ligand>
</feature>
<dbReference type="Proteomes" id="UP000182108">
    <property type="component" value="Unassembled WGS sequence"/>
</dbReference>